<dbReference type="EMBL" id="MU006705">
    <property type="protein sequence ID" value="KAF2631220.1"/>
    <property type="molecule type" value="Genomic_DNA"/>
</dbReference>
<protein>
    <submittedName>
        <fullName evidence="1">Uncharacterized protein</fullName>
    </submittedName>
</protein>
<evidence type="ECO:0000313" key="1">
    <source>
        <dbReference type="EMBL" id="KAF2631220.1"/>
    </source>
</evidence>
<accession>A0ACB6SAB9</accession>
<comment type="caution">
    <text evidence="1">The sequence shown here is derived from an EMBL/GenBank/DDBJ whole genome shotgun (WGS) entry which is preliminary data.</text>
</comment>
<keyword evidence="2" id="KW-1185">Reference proteome</keyword>
<sequence length="113" mass="12513">MAGLPTSLLLLGFTILDSRSIRGHNLGDLGIRHGASLVEQRLQVLTVGPGYRKLPFEADIVSISAYQIEHKETVQHACGQPGDERTHDLRLPLRSETADSQHLHAIRENIRTT</sequence>
<reference evidence="1" key="1">
    <citation type="journal article" date="2020" name="Stud. Mycol.">
        <title>101 Dothideomycetes genomes: a test case for predicting lifestyles and emergence of pathogens.</title>
        <authorList>
            <person name="Haridas S."/>
            <person name="Albert R."/>
            <person name="Binder M."/>
            <person name="Bloem J."/>
            <person name="Labutti K."/>
            <person name="Salamov A."/>
            <person name="Andreopoulos B."/>
            <person name="Baker S."/>
            <person name="Barry K."/>
            <person name="Bills G."/>
            <person name="Bluhm B."/>
            <person name="Cannon C."/>
            <person name="Castanera R."/>
            <person name="Culley D."/>
            <person name="Daum C."/>
            <person name="Ezra D."/>
            <person name="Gonzalez J."/>
            <person name="Henrissat B."/>
            <person name="Kuo A."/>
            <person name="Liang C."/>
            <person name="Lipzen A."/>
            <person name="Lutzoni F."/>
            <person name="Magnuson J."/>
            <person name="Mondo S."/>
            <person name="Nolan M."/>
            <person name="Ohm R."/>
            <person name="Pangilinan J."/>
            <person name="Park H.-J."/>
            <person name="Ramirez L."/>
            <person name="Alfaro M."/>
            <person name="Sun H."/>
            <person name="Tritt A."/>
            <person name="Yoshinaga Y."/>
            <person name="Zwiers L.-H."/>
            <person name="Turgeon B."/>
            <person name="Goodwin S."/>
            <person name="Spatafora J."/>
            <person name="Crous P."/>
            <person name="Grigoriev I."/>
        </authorList>
    </citation>
    <scope>NUCLEOTIDE SEQUENCE</scope>
    <source>
        <strain evidence="1">CBS 525.71</strain>
    </source>
</reference>
<proteinExistence type="predicted"/>
<name>A0ACB6SAB9_9PLEO</name>
<dbReference type="Proteomes" id="UP000799754">
    <property type="component" value="Unassembled WGS sequence"/>
</dbReference>
<organism evidence="1 2">
    <name type="scientific">Macroventuria anomochaeta</name>
    <dbReference type="NCBI Taxonomy" id="301207"/>
    <lineage>
        <taxon>Eukaryota</taxon>
        <taxon>Fungi</taxon>
        <taxon>Dikarya</taxon>
        <taxon>Ascomycota</taxon>
        <taxon>Pezizomycotina</taxon>
        <taxon>Dothideomycetes</taxon>
        <taxon>Pleosporomycetidae</taxon>
        <taxon>Pleosporales</taxon>
        <taxon>Pleosporineae</taxon>
        <taxon>Didymellaceae</taxon>
        <taxon>Macroventuria</taxon>
    </lineage>
</organism>
<gene>
    <name evidence="1" type="ORF">BU25DRAFT_226214</name>
</gene>
<evidence type="ECO:0000313" key="2">
    <source>
        <dbReference type="Proteomes" id="UP000799754"/>
    </source>
</evidence>